<keyword evidence="1" id="KW-0812">Transmembrane</keyword>
<gene>
    <name evidence="2" type="ORF">FrCorBMG51_20915</name>
</gene>
<keyword evidence="1" id="KW-1133">Transmembrane helix</keyword>
<keyword evidence="1" id="KW-0472">Membrane</keyword>
<evidence type="ECO:0000313" key="3">
    <source>
        <dbReference type="Proteomes" id="UP000035425"/>
    </source>
</evidence>
<evidence type="ECO:0000313" key="2">
    <source>
        <dbReference type="EMBL" id="KLL10000.1"/>
    </source>
</evidence>
<dbReference type="Proteomes" id="UP000035425">
    <property type="component" value="Unassembled WGS sequence"/>
</dbReference>
<evidence type="ECO:0000256" key="1">
    <source>
        <dbReference type="SAM" id="Phobius"/>
    </source>
</evidence>
<accession>A0ABR5EZV7</accession>
<dbReference type="EMBL" id="JWIO01000047">
    <property type="protein sequence ID" value="KLL10000.1"/>
    <property type="molecule type" value="Genomic_DNA"/>
</dbReference>
<sequence length="60" mass="6331">MTTTTGLDAAELAAEHAELLPERSAMAVWDYTDLGWSGGFFGGLFAVTADFVGGAFFVQL</sequence>
<protein>
    <submittedName>
        <fullName evidence="2">Uncharacterized protein</fullName>
    </submittedName>
</protein>
<dbReference type="RefSeq" id="WP_013874434.1">
    <property type="nucleotide sequence ID" value="NZ_JWIO01000047.1"/>
</dbReference>
<organism evidence="2 3">
    <name type="scientific">Protofrankia coriariae</name>
    <dbReference type="NCBI Taxonomy" id="1562887"/>
    <lineage>
        <taxon>Bacteria</taxon>
        <taxon>Bacillati</taxon>
        <taxon>Actinomycetota</taxon>
        <taxon>Actinomycetes</taxon>
        <taxon>Frankiales</taxon>
        <taxon>Frankiaceae</taxon>
        <taxon>Protofrankia</taxon>
    </lineage>
</organism>
<reference evidence="2 3" key="1">
    <citation type="submission" date="2014-12" db="EMBL/GenBank/DDBJ databases">
        <title>Frankia sp. BMG5.1 draft genome.</title>
        <authorList>
            <person name="Gtari M."/>
            <person name="Ghodhbane-Gtari F."/>
            <person name="Nouioui I."/>
            <person name="Ktari A."/>
            <person name="Hezbri K."/>
            <person name="Mimouni W."/>
            <person name="Sbissi I."/>
            <person name="Ayari A."/>
            <person name="Yamanaka T."/>
            <person name="Normand P."/>
            <person name="Tisa L.S."/>
            <person name="Boudabous A."/>
        </authorList>
    </citation>
    <scope>NUCLEOTIDE SEQUENCE [LARGE SCALE GENOMIC DNA]</scope>
    <source>
        <strain evidence="2 3">BMG5.1</strain>
    </source>
</reference>
<feature type="transmembrane region" description="Helical" evidence="1">
    <location>
        <begin position="34"/>
        <end position="58"/>
    </location>
</feature>
<keyword evidence="3" id="KW-1185">Reference proteome</keyword>
<comment type="caution">
    <text evidence="2">The sequence shown here is derived from an EMBL/GenBank/DDBJ whole genome shotgun (WGS) entry which is preliminary data.</text>
</comment>
<proteinExistence type="predicted"/>
<name>A0ABR5EZV7_9ACTN</name>